<dbReference type="GO" id="GO:0006508">
    <property type="term" value="P:proteolysis"/>
    <property type="evidence" value="ECO:0007669"/>
    <property type="project" value="UniProtKB-KW"/>
</dbReference>
<comment type="catalytic activity">
    <reaction evidence="1">
        <text>Hydrolysis of Pro-|-Xaa &gt;&gt; Ala-|-Xaa in oligopeptides.</text>
        <dbReference type="EC" id="3.4.21.26"/>
    </reaction>
</comment>
<dbReference type="GO" id="GO:0005829">
    <property type="term" value="C:cytosol"/>
    <property type="evidence" value="ECO:0007669"/>
    <property type="project" value="TreeGrafter"/>
</dbReference>
<protein>
    <recommendedName>
        <fullName evidence="2">prolyl oligopeptidase</fullName>
        <ecNumber evidence="2">3.4.21.26</ecNumber>
    </recommendedName>
</protein>
<evidence type="ECO:0000256" key="3">
    <source>
        <dbReference type="ARBA" id="ARBA00022670"/>
    </source>
</evidence>
<dbReference type="PANTHER" id="PTHR42881">
    <property type="entry name" value="PROLYL ENDOPEPTIDASE"/>
    <property type="match status" value="1"/>
</dbReference>
<evidence type="ECO:0000313" key="8">
    <source>
        <dbReference type="EMBL" id="TQM01764.1"/>
    </source>
</evidence>
<dbReference type="GO" id="GO:0070012">
    <property type="term" value="F:oligopeptidase activity"/>
    <property type="evidence" value="ECO:0007669"/>
    <property type="project" value="TreeGrafter"/>
</dbReference>
<sequence length="679" mass="73537">MTRTAPTTRIGADVDERAGVAFPDPYHWLEGDGPEVQRWQDEQGEAAAAWVRDWPHFDRLRESVSRFQTARFEPLPRAAGGRWFRTTVPEGRTQASVVVADEPAGEGRVLFDPVQEDPARPPFVSWISPSPDGRVLAVGVCTDGSEQNTVRLVDVTTGAALPGAPTQTLMDNWTSGAHWLPDSSGFFFAGIDGRAVDLSQRVWLHRNGTTTQVDVPWLPGSDYRMVVVSRDGRYAVAVQRMMDPVPVAVARLDDDPAALVWRPFLTDVGGSVAGHLLGDAWVAVTDVGAPRGRLVRIPLDAPSDWEEVVAESDAVLRSVTPVGDALYLAEFVDTYARVRIVDPAGRELGEVPLPGRGALVELPFPMMNLGAARPSDEFLFAFSTLTSSAGTYRHRQSAPDLEVLTEPAVAIEDAVVEDGWATSADGTRVPYHLVRRTDVPLDRPQPAMIYAYGGFNAPWVPSFPGVMAAFVAAGGVFVHGHLRGGAEFGREWWEGGRLANKQNGYADLYAIAEAVIADGVTAPDRLAVTGGSNGGLMAGVAATQRPDLWAAAIPRVPLLDVIGACRDGYGNWVVRLEFGDPDDPAEVRRMAGFSPYHLVEDGVAYPPVFLDSGDTDPRCPPWHARKFAARLQAATAGPAPVLLRIWRNVGHGWATDKEIALTENTEWLAFAMKVLGMRP</sequence>
<evidence type="ECO:0000256" key="2">
    <source>
        <dbReference type="ARBA" id="ARBA00011897"/>
    </source>
</evidence>
<dbReference type="EC" id="3.4.21.26" evidence="2"/>
<comment type="caution">
    <text evidence="8">The sequence shown here is derived from an EMBL/GenBank/DDBJ whole genome shotgun (WGS) entry which is preliminary data.</text>
</comment>
<keyword evidence="4" id="KW-0378">Hydrolase</keyword>
<evidence type="ECO:0000259" key="7">
    <source>
        <dbReference type="Pfam" id="PF02897"/>
    </source>
</evidence>
<feature type="domain" description="Peptidase S9 prolyl oligopeptidase catalytic" evidence="6">
    <location>
        <begin position="463"/>
        <end position="677"/>
    </location>
</feature>
<dbReference type="InterPro" id="IPR001375">
    <property type="entry name" value="Peptidase_S9_cat"/>
</dbReference>
<dbReference type="Gene3D" id="2.130.10.120">
    <property type="entry name" value="Prolyl oligopeptidase, N-terminal domain"/>
    <property type="match status" value="1"/>
</dbReference>
<proteinExistence type="predicted"/>
<dbReference type="EMBL" id="VFPA01000008">
    <property type="protein sequence ID" value="TQM01764.1"/>
    <property type="molecule type" value="Genomic_DNA"/>
</dbReference>
<organism evidence="8 9">
    <name type="scientific">Pseudonocardia kunmingensis</name>
    <dbReference type="NCBI Taxonomy" id="630975"/>
    <lineage>
        <taxon>Bacteria</taxon>
        <taxon>Bacillati</taxon>
        <taxon>Actinomycetota</taxon>
        <taxon>Actinomycetes</taxon>
        <taxon>Pseudonocardiales</taxon>
        <taxon>Pseudonocardiaceae</taxon>
        <taxon>Pseudonocardia</taxon>
    </lineage>
</organism>
<dbReference type="OrthoDB" id="9801421at2"/>
<evidence type="ECO:0000256" key="1">
    <source>
        <dbReference type="ARBA" id="ARBA00001070"/>
    </source>
</evidence>
<dbReference type="AlphaFoldDB" id="A0A543CXD6"/>
<dbReference type="Pfam" id="PF00326">
    <property type="entry name" value="Peptidase_S9"/>
    <property type="match status" value="1"/>
</dbReference>
<name>A0A543CXD6_9PSEU</name>
<evidence type="ECO:0000259" key="6">
    <source>
        <dbReference type="Pfam" id="PF00326"/>
    </source>
</evidence>
<dbReference type="Proteomes" id="UP000315677">
    <property type="component" value="Unassembled WGS sequence"/>
</dbReference>
<dbReference type="PANTHER" id="PTHR42881:SF2">
    <property type="entry name" value="PROLYL ENDOPEPTIDASE"/>
    <property type="match status" value="1"/>
</dbReference>
<dbReference type="RefSeq" id="WP_142064587.1">
    <property type="nucleotide sequence ID" value="NZ_VFPA01000008.1"/>
</dbReference>
<dbReference type="InterPro" id="IPR002470">
    <property type="entry name" value="Peptidase_S9A"/>
</dbReference>
<keyword evidence="5" id="KW-0720">Serine protease</keyword>
<dbReference type="PRINTS" id="PR00862">
    <property type="entry name" value="PROLIGOPTASE"/>
</dbReference>
<evidence type="ECO:0000256" key="4">
    <source>
        <dbReference type="ARBA" id="ARBA00022801"/>
    </source>
</evidence>
<gene>
    <name evidence="8" type="ORF">FB558_8278</name>
</gene>
<reference evidence="8 9" key="1">
    <citation type="submission" date="2019-06" db="EMBL/GenBank/DDBJ databases">
        <title>Sequencing the genomes of 1000 actinobacteria strains.</title>
        <authorList>
            <person name="Klenk H.-P."/>
        </authorList>
    </citation>
    <scope>NUCLEOTIDE SEQUENCE [LARGE SCALE GENOMIC DNA]</scope>
    <source>
        <strain evidence="8 9">DSM 45301</strain>
    </source>
</reference>
<keyword evidence="9" id="KW-1185">Reference proteome</keyword>
<dbReference type="Pfam" id="PF02897">
    <property type="entry name" value="Peptidase_S9_N"/>
    <property type="match status" value="1"/>
</dbReference>
<evidence type="ECO:0000313" key="9">
    <source>
        <dbReference type="Proteomes" id="UP000315677"/>
    </source>
</evidence>
<evidence type="ECO:0000256" key="5">
    <source>
        <dbReference type="ARBA" id="ARBA00022825"/>
    </source>
</evidence>
<dbReference type="GO" id="GO:0004252">
    <property type="term" value="F:serine-type endopeptidase activity"/>
    <property type="evidence" value="ECO:0007669"/>
    <property type="project" value="UniProtKB-EC"/>
</dbReference>
<dbReference type="Gene3D" id="3.40.50.1820">
    <property type="entry name" value="alpha/beta hydrolase"/>
    <property type="match status" value="1"/>
</dbReference>
<dbReference type="SUPFAM" id="SSF50993">
    <property type="entry name" value="Peptidase/esterase 'gauge' domain"/>
    <property type="match status" value="1"/>
</dbReference>
<accession>A0A543CXD6</accession>
<keyword evidence="3" id="KW-0645">Protease</keyword>
<feature type="domain" description="Peptidase S9A N-terminal" evidence="7">
    <location>
        <begin position="7"/>
        <end position="361"/>
    </location>
</feature>
<dbReference type="InterPro" id="IPR023302">
    <property type="entry name" value="Pept_S9A_N"/>
</dbReference>
<dbReference type="SUPFAM" id="SSF53474">
    <property type="entry name" value="alpha/beta-Hydrolases"/>
    <property type="match status" value="1"/>
</dbReference>
<dbReference type="InterPro" id="IPR029058">
    <property type="entry name" value="AB_hydrolase_fold"/>
</dbReference>
<dbReference type="InterPro" id="IPR051167">
    <property type="entry name" value="Prolyl_oligopep/macrocyclase"/>
</dbReference>